<dbReference type="GO" id="GO:0016740">
    <property type="term" value="F:transferase activity"/>
    <property type="evidence" value="ECO:0007669"/>
    <property type="project" value="UniProtKB-KW"/>
</dbReference>
<dbReference type="CDD" id="cd06661">
    <property type="entry name" value="GGCT_like"/>
    <property type="match status" value="1"/>
</dbReference>
<dbReference type="InterPro" id="IPR009288">
    <property type="entry name" value="AIG2-like_dom"/>
</dbReference>
<comment type="similarity">
    <text evidence="1">Belongs to the gamma-glutamylcyclotransferase family.</text>
</comment>
<organism evidence="6 7">
    <name type="scientific">Penicillium capsulatum</name>
    <dbReference type="NCBI Taxonomy" id="69766"/>
    <lineage>
        <taxon>Eukaryota</taxon>
        <taxon>Fungi</taxon>
        <taxon>Dikarya</taxon>
        <taxon>Ascomycota</taxon>
        <taxon>Pezizomycotina</taxon>
        <taxon>Eurotiomycetes</taxon>
        <taxon>Eurotiomycetidae</taxon>
        <taxon>Eurotiales</taxon>
        <taxon>Aspergillaceae</taxon>
        <taxon>Penicillium</taxon>
    </lineage>
</organism>
<evidence type="ECO:0000256" key="3">
    <source>
        <dbReference type="ARBA" id="ARBA00030602"/>
    </source>
</evidence>
<evidence type="ECO:0000256" key="2">
    <source>
        <dbReference type="ARBA" id="ARBA00022679"/>
    </source>
</evidence>
<evidence type="ECO:0000256" key="1">
    <source>
        <dbReference type="ARBA" id="ARBA00008861"/>
    </source>
</evidence>
<dbReference type="Gene3D" id="3.10.490.10">
    <property type="entry name" value="Gamma-glutamyl cyclotransferase-like"/>
    <property type="match status" value="1"/>
</dbReference>
<evidence type="ECO:0000313" key="6">
    <source>
        <dbReference type="EMBL" id="KAJ5172078.1"/>
    </source>
</evidence>
<dbReference type="AlphaFoldDB" id="A0A9W9IAE2"/>
<feature type="compositionally biased region" description="Pro residues" evidence="4">
    <location>
        <begin position="13"/>
        <end position="24"/>
    </location>
</feature>
<dbReference type="InterPro" id="IPR036568">
    <property type="entry name" value="GGCT-like_sf"/>
</dbReference>
<gene>
    <name evidence="6" type="ORF">N7492_004671</name>
</gene>
<evidence type="ECO:0000256" key="4">
    <source>
        <dbReference type="SAM" id="MobiDB-lite"/>
    </source>
</evidence>
<reference evidence="6" key="1">
    <citation type="submission" date="2022-11" db="EMBL/GenBank/DDBJ databases">
        <authorList>
            <person name="Petersen C."/>
        </authorList>
    </citation>
    <scope>NUCLEOTIDE SEQUENCE</scope>
    <source>
        <strain evidence="6">IBT 21917</strain>
    </source>
</reference>
<protein>
    <recommendedName>
        <fullName evidence="3">Putative gamma-glutamylcyclotransferase</fullName>
    </recommendedName>
</protein>
<reference evidence="6" key="2">
    <citation type="journal article" date="2023" name="IMA Fungus">
        <title>Comparative genomic study of the Penicillium genus elucidates a diverse pangenome and 15 lateral gene transfer events.</title>
        <authorList>
            <person name="Petersen C."/>
            <person name="Sorensen T."/>
            <person name="Nielsen M.R."/>
            <person name="Sondergaard T.E."/>
            <person name="Sorensen J.L."/>
            <person name="Fitzpatrick D.A."/>
            <person name="Frisvad J.C."/>
            <person name="Nielsen K.L."/>
        </authorList>
    </citation>
    <scope>NUCLEOTIDE SEQUENCE</scope>
    <source>
        <strain evidence="6">IBT 21917</strain>
    </source>
</reference>
<dbReference type="InterPro" id="IPR013024">
    <property type="entry name" value="GGCT-like"/>
</dbReference>
<dbReference type="SUPFAM" id="SSF110857">
    <property type="entry name" value="Gamma-glutamyl cyclotransferase-like"/>
    <property type="match status" value="1"/>
</dbReference>
<evidence type="ECO:0000313" key="7">
    <source>
        <dbReference type="Proteomes" id="UP001146351"/>
    </source>
</evidence>
<comment type="caution">
    <text evidence="6">The sequence shown here is derived from an EMBL/GenBank/DDBJ whole genome shotgun (WGS) entry which is preliminary data.</text>
</comment>
<accession>A0A9W9IAE2</accession>
<dbReference type="InterPro" id="IPR045038">
    <property type="entry name" value="AIG2-like"/>
</dbReference>
<proteinExistence type="inferred from homology"/>
<keyword evidence="2" id="KW-0808">Transferase</keyword>
<feature type="region of interest" description="Disordered" evidence="4">
    <location>
        <begin position="1"/>
        <end position="30"/>
    </location>
</feature>
<dbReference type="Proteomes" id="UP001146351">
    <property type="component" value="Unassembled WGS sequence"/>
</dbReference>
<feature type="domain" description="Gamma-glutamylcyclotransferase AIG2-like" evidence="5">
    <location>
        <begin position="64"/>
        <end position="164"/>
    </location>
</feature>
<dbReference type="PANTHER" id="PTHR31544:SF4">
    <property type="entry name" value="GAMMA-GLUTAMYLCYCLOTRANSFERASE-RELATED"/>
    <property type="match status" value="1"/>
</dbReference>
<dbReference type="EMBL" id="JAPQKO010000003">
    <property type="protein sequence ID" value="KAJ5172078.1"/>
    <property type="molecule type" value="Genomic_DNA"/>
</dbReference>
<sequence>MSDPNLKNGAAGMPPPPPPPPPENPSSKVSEYVLKLRTAPPDVFFQATNLPPVADPSKAPSGVYFFYGTLTDPSMVREILGLEDDPDFRPAYIKGFKCKLWGQYPALVDGPDAVVEGAAYHVQTGAHGAKLAAYETNHYCITPCHIHYSDEMKPTDDLGYTFKYQGNLKDLSDDIFDLMTWLRRMGRYAAVEKLESKKDHANYTQ</sequence>
<name>A0A9W9IAE2_9EURO</name>
<dbReference type="OrthoDB" id="3262926at2759"/>
<dbReference type="Pfam" id="PF06094">
    <property type="entry name" value="GGACT"/>
    <property type="match status" value="1"/>
</dbReference>
<keyword evidence="7" id="KW-1185">Reference proteome</keyword>
<evidence type="ECO:0000259" key="5">
    <source>
        <dbReference type="Pfam" id="PF06094"/>
    </source>
</evidence>
<dbReference type="PANTHER" id="PTHR31544">
    <property type="entry name" value="AIG2-LIKE PROTEIN D"/>
    <property type="match status" value="1"/>
</dbReference>